<dbReference type="Proteomes" id="UP000030645">
    <property type="component" value="Unassembled WGS sequence"/>
</dbReference>
<dbReference type="AlphaFoldDB" id="W9SE44"/>
<gene>
    <name evidence="1" type="ORF">L484_018835</name>
</gene>
<name>W9SE44_9ROSA</name>
<dbReference type="EMBL" id="KE345337">
    <property type="protein sequence ID" value="EXC01922.1"/>
    <property type="molecule type" value="Genomic_DNA"/>
</dbReference>
<organism evidence="1 2">
    <name type="scientific">Morus notabilis</name>
    <dbReference type="NCBI Taxonomy" id="981085"/>
    <lineage>
        <taxon>Eukaryota</taxon>
        <taxon>Viridiplantae</taxon>
        <taxon>Streptophyta</taxon>
        <taxon>Embryophyta</taxon>
        <taxon>Tracheophyta</taxon>
        <taxon>Spermatophyta</taxon>
        <taxon>Magnoliopsida</taxon>
        <taxon>eudicotyledons</taxon>
        <taxon>Gunneridae</taxon>
        <taxon>Pentapetalae</taxon>
        <taxon>rosids</taxon>
        <taxon>fabids</taxon>
        <taxon>Rosales</taxon>
        <taxon>Moraceae</taxon>
        <taxon>Moreae</taxon>
        <taxon>Morus</taxon>
    </lineage>
</organism>
<proteinExistence type="predicted"/>
<sequence length="105" mass="11614">MTCIICQVMDHKLSGYGLSGYGRCNLQFIDHNLLSYGRRPVDGRCDLLGYSQRSAGDPLVASVIFQVMDHNLLAGDPPVAGVICQVMVFRSETRRLATGDCWHIL</sequence>
<evidence type="ECO:0000313" key="1">
    <source>
        <dbReference type="EMBL" id="EXC01922.1"/>
    </source>
</evidence>
<evidence type="ECO:0000313" key="2">
    <source>
        <dbReference type="Proteomes" id="UP000030645"/>
    </source>
</evidence>
<reference evidence="2" key="1">
    <citation type="submission" date="2013-01" db="EMBL/GenBank/DDBJ databases">
        <title>Draft Genome Sequence of a Mulberry Tree, Morus notabilis C.K. Schneid.</title>
        <authorList>
            <person name="He N."/>
            <person name="Zhao S."/>
        </authorList>
    </citation>
    <scope>NUCLEOTIDE SEQUENCE</scope>
</reference>
<keyword evidence="2" id="KW-1185">Reference proteome</keyword>
<protein>
    <submittedName>
        <fullName evidence="1">Uncharacterized protein</fullName>
    </submittedName>
</protein>
<accession>W9SE44</accession>